<keyword evidence="8" id="KW-1185">Reference proteome</keyword>
<feature type="transmembrane region" description="Helical" evidence="5">
    <location>
        <begin position="333"/>
        <end position="359"/>
    </location>
</feature>
<dbReference type="EMBL" id="JAUEPO010000002">
    <property type="protein sequence ID" value="KAK3332354.1"/>
    <property type="molecule type" value="Genomic_DNA"/>
</dbReference>
<feature type="transmembrane region" description="Helical" evidence="5">
    <location>
        <begin position="87"/>
        <end position="105"/>
    </location>
</feature>
<comment type="caution">
    <text evidence="7">The sequence shown here is derived from an EMBL/GenBank/DDBJ whole genome shotgun (WGS) entry which is preliminary data.</text>
</comment>
<evidence type="ECO:0000256" key="1">
    <source>
        <dbReference type="ARBA" id="ARBA00004141"/>
    </source>
</evidence>
<feature type="domain" description="Wax synthase" evidence="6">
    <location>
        <begin position="285"/>
        <end position="358"/>
    </location>
</feature>
<keyword evidence="3 5" id="KW-1133">Transmembrane helix</keyword>
<dbReference type="Proteomes" id="UP001286456">
    <property type="component" value="Unassembled WGS sequence"/>
</dbReference>
<comment type="subcellular location">
    <subcellularLocation>
        <location evidence="1">Membrane</location>
        <topology evidence="1">Multi-pass membrane protein</topology>
    </subcellularLocation>
</comment>
<reference evidence="7" key="1">
    <citation type="journal article" date="2023" name="Mol. Phylogenet. Evol.">
        <title>Genome-scale phylogeny and comparative genomics of the fungal order Sordariales.</title>
        <authorList>
            <person name="Hensen N."/>
            <person name="Bonometti L."/>
            <person name="Westerberg I."/>
            <person name="Brannstrom I.O."/>
            <person name="Guillou S."/>
            <person name="Cros-Aarteil S."/>
            <person name="Calhoun S."/>
            <person name="Haridas S."/>
            <person name="Kuo A."/>
            <person name="Mondo S."/>
            <person name="Pangilinan J."/>
            <person name="Riley R."/>
            <person name="LaButti K."/>
            <person name="Andreopoulos B."/>
            <person name="Lipzen A."/>
            <person name="Chen C."/>
            <person name="Yan M."/>
            <person name="Daum C."/>
            <person name="Ng V."/>
            <person name="Clum A."/>
            <person name="Steindorff A."/>
            <person name="Ohm R.A."/>
            <person name="Martin F."/>
            <person name="Silar P."/>
            <person name="Natvig D.O."/>
            <person name="Lalanne C."/>
            <person name="Gautier V."/>
            <person name="Ament-Velasquez S.L."/>
            <person name="Kruys A."/>
            <person name="Hutchinson M.I."/>
            <person name="Powell A.J."/>
            <person name="Barry K."/>
            <person name="Miller A.N."/>
            <person name="Grigoriev I.V."/>
            <person name="Debuchy R."/>
            <person name="Gladieux P."/>
            <person name="Hiltunen Thoren M."/>
            <person name="Johannesson H."/>
        </authorList>
    </citation>
    <scope>NUCLEOTIDE SEQUENCE</scope>
    <source>
        <strain evidence="7">SMH4131-1</strain>
    </source>
</reference>
<evidence type="ECO:0000256" key="5">
    <source>
        <dbReference type="SAM" id="Phobius"/>
    </source>
</evidence>
<evidence type="ECO:0000313" key="7">
    <source>
        <dbReference type="EMBL" id="KAK3332354.1"/>
    </source>
</evidence>
<proteinExistence type="predicted"/>
<feature type="transmembrane region" description="Helical" evidence="5">
    <location>
        <begin position="57"/>
        <end position="75"/>
    </location>
</feature>
<dbReference type="InterPro" id="IPR032805">
    <property type="entry name" value="Wax_synthase_dom"/>
</dbReference>
<evidence type="ECO:0000259" key="6">
    <source>
        <dbReference type="Pfam" id="PF13813"/>
    </source>
</evidence>
<organism evidence="7 8">
    <name type="scientific">Cercophora scortea</name>
    <dbReference type="NCBI Taxonomy" id="314031"/>
    <lineage>
        <taxon>Eukaryota</taxon>
        <taxon>Fungi</taxon>
        <taxon>Dikarya</taxon>
        <taxon>Ascomycota</taxon>
        <taxon>Pezizomycotina</taxon>
        <taxon>Sordariomycetes</taxon>
        <taxon>Sordariomycetidae</taxon>
        <taxon>Sordariales</taxon>
        <taxon>Lasiosphaeriaceae</taxon>
        <taxon>Cercophora</taxon>
    </lineage>
</organism>
<keyword evidence="2 5" id="KW-0812">Transmembrane</keyword>
<reference evidence="7" key="2">
    <citation type="submission" date="2023-06" db="EMBL/GenBank/DDBJ databases">
        <authorList>
            <consortium name="Lawrence Berkeley National Laboratory"/>
            <person name="Haridas S."/>
            <person name="Hensen N."/>
            <person name="Bonometti L."/>
            <person name="Westerberg I."/>
            <person name="Brannstrom I.O."/>
            <person name="Guillou S."/>
            <person name="Cros-Aarteil S."/>
            <person name="Calhoun S."/>
            <person name="Kuo A."/>
            <person name="Mondo S."/>
            <person name="Pangilinan J."/>
            <person name="Riley R."/>
            <person name="Labutti K."/>
            <person name="Andreopoulos B."/>
            <person name="Lipzen A."/>
            <person name="Chen C."/>
            <person name="Yanf M."/>
            <person name="Daum C."/>
            <person name="Ng V."/>
            <person name="Clum A."/>
            <person name="Steindorff A."/>
            <person name="Ohm R."/>
            <person name="Martin F."/>
            <person name="Silar P."/>
            <person name="Natvig D."/>
            <person name="Lalanne C."/>
            <person name="Gautier V."/>
            <person name="Ament-Velasquez S.L."/>
            <person name="Kruys A."/>
            <person name="Hutchinson M.I."/>
            <person name="Powell A.J."/>
            <person name="Barry K."/>
            <person name="Miller A.N."/>
            <person name="Grigoriev I.V."/>
            <person name="Debuchy R."/>
            <person name="Gladieux P."/>
            <person name="Thoren M.H."/>
            <person name="Johannesson H."/>
        </authorList>
    </citation>
    <scope>NUCLEOTIDE SEQUENCE</scope>
    <source>
        <strain evidence="7">SMH4131-1</strain>
    </source>
</reference>
<feature type="transmembrane region" description="Helical" evidence="5">
    <location>
        <begin position="371"/>
        <end position="392"/>
    </location>
</feature>
<name>A0AAE0IWB5_9PEZI</name>
<dbReference type="GO" id="GO:0016020">
    <property type="term" value="C:membrane"/>
    <property type="evidence" value="ECO:0007669"/>
    <property type="project" value="UniProtKB-SubCell"/>
</dbReference>
<evidence type="ECO:0000256" key="2">
    <source>
        <dbReference type="ARBA" id="ARBA00022692"/>
    </source>
</evidence>
<protein>
    <recommendedName>
        <fullName evidence="6">Wax synthase domain-containing protein</fullName>
    </recommendedName>
</protein>
<evidence type="ECO:0000256" key="4">
    <source>
        <dbReference type="ARBA" id="ARBA00023136"/>
    </source>
</evidence>
<feature type="transmembrane region" description="Helical" evidence="5">
    <location>
        <begin position="20"/>
        <end position="45"/>
    </location>
</feature>
<accession>A0AAE0IWB5</accession>
<dbReference type="AlphaFoldDB" id="A0AAE0IWB5"/>
<sequence length="507" mass="57813">MPPFPLSSLNNRMDPPSPPPAAITVAPHTFLSVLPHILLLLVVTLGYFPPPFRGRGLLFVVIVTILQWQCFAAPWPANDGDTRAARYGLGSAWLIILPVAERLLINTPERDFWRVGSDEDLAQPQRQQQQGNDTKRSKDAPREFSLGKIWYSLVLFSTPRAIGWNFGTRRLNAERIEKMKTRRAVEQQEKDDENATVTTFPRAAFVATKFVRAFACYLVWDAIVLAERKATFPANMQWAWDKDTLGQIAWLDFLMLLTTYVGMTMQFELVAGVGVGLFLSQPEDWPPLFGDITTCSTIAAVWGKFWHQYIRQPCLGFSHFIIHKLHIPTHSRLAYLIHLVTAFFISAFFHCVAVGAMAPGFYPLKDVIRDFAIFFGLQPVGTMFERLVMDLFSQWRNKWNRKKGDAKKKQQQQQQREDAARTQASQEETSLLAAAQQVVICGGERSGRGKYLRRVLSALFFRVVGYVWVVCWFYVTGWWFVRPYVGVGVVNWDLPYSILSKLLIPGK</sequence>
<evidence type="ECO:0000313" key="8">
    <source>
        <dbReference type="Proteomes" id="UP001286456"/>
    </source>
</evidence>
<keyword evidence="4 5" id="KW-0472">Membrane</keyword>
<gene>
    <name evidence="7" type="ORF">B0T19DRAFT_101104</name>
</gene>
<feature type="transmembrane region" description="Helical" evidence="5">
    <location>
        <begin position="455"/>
        <end position="475"/>
    </location>
</feature>
<evidence type="ECO:0000256" key="3">
    <source>
        <dbReference type="ARBA" id="ARBA00022989"/>
    </source>
</evidence>
<dbReference type="Pfam" id="PF13813">
    <property type="entry name" value="MBOAT_2"/>
    <property type="match status" value="1"/>
</dbReference>